<comment type="subcellular location">
    <subcellularLocation>
        <location evidence="1">Cytoplasm</location>
    </subcellularLocation>
</comment>
<evidence type="ECO:0000256" key="2">
    <source>
        <dbReference type="ARBA" id="ARBA00009374"/>
    </source>
</evidence>
<dbReference type="PANTHER" id="PTHR33059:SF4">
    <property type="entry name" value="FCS-LIKE ZINC FINGER 5"/>
    <property type="match status" value="1"/>
</dbReference>
<dbReference type="EMBL" id="PDCK01000044">
    <property type="protein sequence ID" value="PRQ26057.1"/>
    <property type="molecule type" value="Genomic_DNA"/>
</dbReference>
<keyword evidence="10" id="KW-1185">Reference proteome</keyword>
<accession>A0A2P6PVU2</accession>
<dbReference type="GO" id="GO:0005737">
    <property type="term" value="C:cytoplasm"/>
    <property type="evidence" value="ECO:0007669"/>
    <property type="project" value="UniProtKB-SubCell"/>
</dbReference>
<proteinExistence type="inferred from homology"/>
<dbReference type="OMA" id="MYGDFRA"/>
<dbReference type="Gramene" id="PRQ26057">
    <property type="protein sequence ID" value="PRQ26057"/>
    <property type="gene ID" value="RchiOBHm_Chr6g0290431"/>
</dbReference>
<dbReference type="OrthoDB" id="1141572at2759"/>
<dbReference type="GO" id="GO:0008270">
    <property type="term" value="F:zinc ion binding"/>
    <property type="evidence" value="ECO:0007669"/>
    <property type="project" value="UniProtKB-KW"/>
</dbReference>
<dbReference type="PANTHER" id="PTHR33059">
    <property type="entry name" value="FCS-LIKE ZINC FINGER 5"/>
    <property type="match status" value="1"/>
</dbReference>
<dbReference type="Pfam" id="PF04570">
    <property type="entry name" value="zf-FLZ"/>
    <property type="match status" value="1"/>
</dbReference>
<protein>
    <submittedName>
        <fullName evidence="9">Putative Zf-FLZ domain-containing protein</fullName>
    </submittedName>
</protein>
<feature type="region of interest" description="Disordered" evidence="7">
    <location>
        <begin position="1"/>
        <end position="23"/>
    </location>
</feature>
<organism evidence="9 10">
    <name type="scientific">Rosa chinensis</name>
    <name type="common">China rose</name>
    <dbReference type="NCBI Taxonomy" id="74649"/>
    <lineage>
        <taxon>Eukaryota</taxon>
        <taxon>Viridiplantae</taxon>
        <taxon>Streptophyta</taxon>
        <taxon>Embryophyta</taxon>
        <taxon>Tracheophyta</taxon>
        <taxon>Spermatophyta</taxon>
        <taxon>Magnoliopsida</taxon>
        <taxon>eudicotyledons</taxon>
        <taxon>Gunneridae</taxon>
        <taxon>Pentapetalae</taxon>
        <taxon>rosids</taxon>
        <taxon>fabids</taxon>
        <taxon>Rosales</taxon>
        <taxon>Rosaceae</taxon>
        <taxon>Rosoideae</taxon>
        <taxon>Rosoideae incertae sedis</taxon>
        <taxon>Rosa</taxon>
    </lineage>
</organism>
<dbReference type="Proteomes" id="UP000238479">
    <property type="component" value="Chromosome 6"/>
</dbReference>
<evidence type="ECO:0000256" key="7">
    <source>
        <dbReference type="SAM" id="MobiDB-lite"/>
    </source>
</evidence>
<evidence type="ECO:0000259" key="8">
    <source>
        <dbReference type="PROSITE" id="PS51795"/>
    </source>
</evidence>
<evidence type="ECO:0000313" key="9">
    <source>
        <dbReference type="EMBL" id="PRQ26057.1"/>
    </source>
</evidence>
<feature type="domain" description="FLZ-type" evidence="8">
    <location>
        <begin position="83"/>
        <end position="127"/>
    </location>
</feature>
<dbReference type="PROSITE" id="PS51795">
    <property type="entry name" value="ZF_FLZ"/>
    <property type="match status" value="1"/>
</dbReference>
<dbReference type="InterPro" id="IPR007650">
    <property type="entry name" value="Zf-FLZ_dom"/>
</dbReference>
<dbReference type="AlphaFoldDB" id="A0A2P6PVU2"/>
<gene>
    <name evidence="9" type="ORF">RchiOBHm_Chr6g0290431</name>
</gene>
<evidence type="ECO:0000256" key="6">
    <source>
        <dbReference type="PROSITE-ProRule" id="PRU01131"/>
    </source>
</evidence>
<comment type="caution">
    <text evidence="9">The sequence shown here is derived from an EMBL/GenBank/DDBJ whole genome shotgun (WGS) entry which is preliminary data.</text>
</comment>
<evidence type="ECO:0000256" key="4">
    <source>
        <dbReference type="ARBA" id="ARBA00022723"/>
    </source>
</evidence>
<dbReference type="STRING" id="74649.A0A2P6PVU2"/>
<evidence type="ECO:0000256" key="5">
    <source>
        <dbReference type="ARBA" id="ARBA00022771"/>
    </source>
</evidence>
<keyword evidence="3" id="KW-0963">Cytoplasm</keyword>
<keyword evidence="5" id="KW-0863">Zinc-finger</keyword>
<evidence type="ECO:0000313" key="10">
    <source>
        <dbReference type="Proteomes" id="UP000238479"/>
    </source>
</evidence>
<evidence type="ECO:0000256" key="1">
    <source>
        <dbReference type="ARBA" id="ARBA00004496"/>
    </source>
</evidence>
<name>A0A2P6PVU2_ROSCH</name>
<keyword evidence="4" id="KW-0479">Metal-binding</keyword>
<keyword evidence="5" id="KW-0862">Zinc</keyword>
<comment type="similarity">
    <text evidence="2">Belongs to the FLZ family.</text>
</comment>
<feature type="zinc finger region" description="FLZ-type" evidence="6">
    <location>
        <begin position="83"/>
        <end position="127"/>
    </location>
</feature>
<reference evidence="9 10" key="1">
    <citation type="journal article" date="2018" name="Nat. Genet.">
        <title>The Rosa genome provides new insights in the design of modern roses.</title>
        <authorList>
            <person name="Bendahmane M."/>
        </authorList>
    </citation>
    <scope>NUCLEOTIDE SEQUENCE [LARGE SCALE GENOMIC DNA]</scope>
    <source>
        <strain evidence="10">cv. Old Blush</strain>
    </source>
</reference>
<sequence length="148" mass="16396">MPTRAKRTRICSSPSSGEAGVIRQLPPKEPEQSNCRFAAFGNVVSSVKPSREEARRDHARPAILTVSSPEIVFMEPAAAQVDQFLDECYFCQKRIPQNADVFMYGLFGAFCSEVCRFQQIYKDKVAEQALVKSTRTAINGTKSNVNGS</sequence>
<evidence type="ECO:0000256" key="3">
    <source>
        <dbReference type="ARBA" id="ARBA00022490"/>
    </source>
</evidence>